<dbReference type="InterPro" id="IPR032710">
    <property type="entry name" value="NTF2-like_dom_sf"/>
</dbReference>
<dbReference type="PANTHER" id="PTHR41252">
    <property type="entry name" value="BLR2505 PROTEIN"/>
    <property type="match status" value="1"/>
</dbReference>
<dbReference type="SUPFAM" id="SSF54427">
    <property type="entry name" value="NTF2-like"/>
    <property type="match status" value="1"/>
</dbReference>
<dbReference type="PANTHER" id="PTHR41252:SF1">
    <property type="entry name" value="BLR2505 PROTEIN"/>
    <property type="match status" value="1"/>
</dbReference>
<dbReference type="EMBL" id="JMQI01000027">
    <property type="protein sequence ID" value="KDN21643.1"/>
    <property type="molecule type" value="Genomic_DNA"/>
</dbReference>
<reference evidence="2 3" key="1">
    <citation type="submission" date="2014-05" db="EMBL/GenBank/DDBJ databases">
        <title>Draft genome sequence of Amycolatopsis rifamycinica DSM 46095.</title>
        <authorList>
            <person name="Lal R."/>
            <person name="Saxena A."/>
            <person name="Kumari R."/>
            <person name="Mukherjee U."/>
            <person name="Singh P."/>
            <person name="Sangwan N."/>
            <person name="Mahato N.K."/>
        </authorList>
    </citation>
    <scope>NUCLEOTIDE SEQUENCE [LARGE SCALE GENOMIC DNA]</scope>
    <source>
        <strain evidence="2 3">DSM 46095</strain>
    </source>
</reference>
<organism evidence="2 3">
    <name type="scientific">Amycolatopsis rifamycinica</name>
    <dbReference type="NCBI Taxonomy" id="287986"/>
    <lineage>
        <taxon>Bacteria</taxon>
        <taxon>Bacillati</taxon>
        <taxon>Actinomycetota</taxon>
        <taxon>Actinomycetes</taxon>
        <taxon>Pseudonocardiales</taxon>
        <taxon>Pseudonocardiaceae</taxon>
        <taxon>Amycolatopsis</taxon>
    </lineage>
</organism>
<proteinExistence type="predicted"/>
<protein>
    <submittedName>
        <fullName evidence="2">Ketosteroid isomerase</fullName>
    </submittedName>
</protein>
<sequence>MSAAENKQLLKTAFDAWATGDIRPLIGAMSDDVTWTVSGHNSWSGSFRGRDSVRRDLLAPLGEQFEGTYTSTASRFVAEDDVVVVETQGSVATRTGARYDNKYCFVFRLEDGRIREITEYMDTQLVAEVLPELAR</sequence>
<dbReference type="Proteomes" id="UP000027345">
    <property type="component" value="Unassembled WGS sequence"/>
</dbReference>
<dbReference type="InterPro" id="IPR037401">
    <property type="entry name" value="SnoaL-like"/>
</dbReference>
<dbReference type="STRING" id="287986.DV20_14295"/>
<dbReference type="eggNOG" id="COG3631">
    <property type="taxonomic scope" value="Bacteria"/>
</dbReference>
<evidence type="ECO:0000259" key="1">
    <source>
        <dbReference type="Pfam" id="PF12680"/>
    </source>
</evidence>
<dbReference type="Gene3D" id="3.10.450.50">
    <property type="match status" value="1"/>
</dbReference>
<evidence type="ECO:0000313" key="2">
    <source>
        <dbReference type="EMBL" id="KDN21643.1"/>
    </source>
</evidence>
<dbReference type="RefSeq" id="WP_043780222.1">
    <property type="nucleotide sequence ID" value="NZ_JMQI01000027.1"/>
</dbReference>
<dbReference type="Pfam" id="PF12680">
    <property type="entry name" value="SnoaL_2"/>
    <property type="match status" value="1"/>
</dbReference>
<name>A0A066UBQ1_9PSEU</name>
<feature type="domain" description="SnoaL-like" evidence="1">
    <location>
        <begin position="13"/>
        <end position="116"/>
    </location>
</feature>
<keyword evidence="3" id="KW-1185">Reference proteome</keyword>
<accession>A0A066UBQ1</accession>
<dbReference type="OrthoDB" id="6657864at2"/>
<dbReference type="AlphaFoldDB" id="A0A066UBQ1"/>
<comment type="caution">
    <text evidence="2">The sequence shown here is derived from an EMBL/GenBank/DDBJ whole genome shotgun (WGS) entry which is preliminary data.</text>
</comment>
<dbReference type="GO" id="GO:0016853">
    <property type="term" value="F:isomerase activity"/>
    <property type="evidence" value="ECO:0007669"/>
    <property type="project" value="UniProtKB-KW"/>
</dbReference>
<evidence type="ECO:0000313" key="3">
    <source>
        <dbReference type="Proteomes" id="UP000027345"/>
    </source>
</evidence>
<keyword evidence="2" id="KW-0413">Isomerase</keyword>
<gene>
    <name evidence="2" type="ORF">DV20_14295</name>
</gene>